<feature type="transmembrane region" description="Helical" evidence="6">
    <location>
        <begin position="63"/>
        <end position="86"/>
    </location>
</feature>
<sequence length="151" mass="15896">MESSPNESSPLLPDPNKEPSKRTAEMSALTYWRVGAVYGATAVAMGAFGAHGLKKRITDPQKIASWGTAAHYQLLHSGAVMLAASVGTGNPVAAGLFTAGMTMFSGSIYALILDPERFKFLGPVTPIGGVCLIAGWIALGFTKRGVFPRLR</sequence>
<evidence type="ECO:0000256" key="1">
    <source>
        <dbReference type="ARBA" id="ARBA00004141"/>
    </source>
</evidence>
<feature type="transmembrane region" description="Helical" evidence="6">
    <location>
        <begin position="120"/>
        <end position="141"/>
    </location>
</feature>
<organism evidence="7 8">
    <name type="scientific">Pyricularia grisea</name>
    <name type="common">Crabgrass-specific blast fungus</name>
    <name type="synonym">Magnaporthe grisea</name>
    <dbReference type="NCBI Taxonomy" id="148305"/>
    <lineage>
        <taxon>Eukaryota</taxon>
        <taxon>Fungi</taxon>
        <taxon>Dikarya</taxon>
        <taxon>Ascomycota</taxon>
        <taxon>Pezizomycotina</taxon>
        <taxon>Sordariomycetes</taxon>
        <taxon>Sordariomycetidae</taxon>
        <taxon>Magnaporthales</taxon>
        <taxon>Pyriculariaceae</taxon>
        <taxon>Pyricularia</taxon>
    </lineage>
</organism>
<evidence type="ECO:0000256" key="6">
    <source>
        <dbReference type="SAM" id="Phobius"/>
    </source>
</evidence>
<feature type="transmembrane region" description="Helical" evidence="6">
    <location>
        <begin position="92"/>
        <end position="113"/>
    </location>
</feature>
<feature type="compositionally biased region" description="Low complexity" evidence="5">
    <location>
        <begin position="1"/>
        <end position="11"/>
    </location>
</feature>
<dbReference type="Pfam" id="PF04241">
    <property type="entry name" value="DUF423"/>
    <property type="match status" value="1"/>
</dbReference>
<keyword evidence="4 6" id="KW-0472">Membrane</keyword>
<dbReference type="OrthoDB" id="269173at2759"/>
<name>A0A6P8BGU9_PYRGI</name>
<comment type="subcellular location">
    <subcellularLocation>
        <location evidence="1">Membrane</location>
        <topology evidence="1">Multi-pass membrane protein</topology>
    </subcellularLocation>
</comment>
<dbReference type="InterPro" id="IPR006696">
    <property type="entry name" value="DUF423"/>
</dbReference>
<reference evidence="8" key="1">
    <citation type="journal article" date="2019" name="Mol. Biol. Evol.">
        <title>Blast fungal genomes show frequent chromosomal changes, gene gains and losses, and effector gene turnover.</title>
        <authorList>
            <person name="Gomez Luciano L.B."/>
            <person name="Jason Tsai I."/>
            <person name="Chuma I."/>
            <person name="Tosa Y."/>
            <person name="Chen Y.H."/>
            <person name="Li J.Y."/>
            <person name="Li M.Y."/>
            <person name="Jade Lu M.Y."/>
            <person name="Nakayashiki H."/>
            <person name="Li W.H."/>
        </authorList>
    </citation>
    <scope>NUCLEOTIDE SEQUENCE</scope>
    <source>
        <strain evidence="8">NI907</strain>
    </source>
</reference>
<reference evidence="8" key="2">
    <citation type="submission" date="2019-10" db="EMBL/GenBank/DDBJ databases">
        <authorList>
            <consortium name="NCBI Genome Project"/>
        </authorList>
    </citation>
    <scope>NUCLEOTIDE SEQUENCE</scope>
    <source>
        <strain evidence="8">NI907</strain>
    </source>
</reference>
<evidence type="ECO:0000313" key="8">
    <source>
        <dbReference type="RefSeq" id="XP_030986362.1"/>
    </source>
</evidence>
<dbReference type="PANTHER" id="PTHR43461:SF1">
    <property type="entry name" value="TRANSMEMBRANE PROTEIN 256"/>
    <property type="match status" value="1"/>
</dbReference>
<dbReference type="PANTHER" id="PTHR43461">
    <property type="entry name" value="TRANSMEMBRANE PROTEIN 256"/>
    <property type="match status" value="1"/>
</dbReference>
<keyword evidence="2 6" id="KW-0812">Transmembrane</keyword>
<evidence type="ECO:0008006" key="9">
    <source>
        <dbReference type="Google" id="ProtNLM"/>
    </source>
</evidence>
<evidence type="ECO:0000256" key="3">
    <source>
        <dbReference type="ARBA" id="ARBA00022989"/>
    </source>
</evidence>
<gene>
    <name evidence="8" type="ORF">PgNI_01624</name>
</gene>
<reference evidence="8" key="3">
    <citation type="submission" date="2025-08" db="UniProtKB">
        <authorList>
            <consortium name="RefSeq"/>
        </authorList>
    </citation>
    <scope>IDENTIFICATION</scope>
    <source>
        <strain evidence="8">NI907</strain>
    </source>
</reference>
<proteinExistence type="predicted"/>
<evidence type="ECO:0000313" key="7">
    <source>
        <dbReference type="Proteomes" id="UP000515153"/>
    </source>
</evidence>
<dbReference type="AlphaFoldDB" id="A0A6P8BGU9"/>
<keyword evidence="7" id="KW-1185">Reference proteome</keyword>
<dbReference type="GO" id="GO:0016020">
    <property type="term" value="C:membrane"/>
    <property type="evidence" value="ECO:0007669"/>
    <property type="project" value="UniProtKB-SubCell"/>
</dbReference>
<dbReference type="Proteomes" id="UP000515153">
    <property type="component" value="Unplaced"/>
</dbReference>
<dbReference type="GeneID" id="41956609"/>
<accession>A0A6P8BGU9</accession>
<evidence type="ECO:0000256" key="5">
    <source>
        <dbReference type="SAM" id="MobiDB-lite"/>
    </source>
</evidence>
<dbReference type="RefSeq" id="XP_030986362.1">
    <property type="nucleotide sequence ID" value="XM_031121695.1"/>
</dbReference>
<evidence type="ECO:0000256" key="2">
    <source>
        <dbReference type="ARBA" id="ARBA00022692"/>
    </source>
</evidence>
<evidence type="ECO:0000256" key="4">
    <source>
        <dbReference type="ARBA" id="ARBA00023136"/>
    </source>
</evidence>
<feature type="transmembrane region" description="Helical" evidence="6">
    <location>
        <begin position="31"/>
        <end position="51"/>
    </location>
</feature>
<dbReference type="KEGG" id="pgri:PgNI_01624"/>
<protein>
    <recommendedName>
        <fullName evidence="9">DUF423-domain-containing protein</fullName>
    </recommendedName>
</protein>
<feature type="region of interest" description="Disordered" evidence="5">
    <location>
        <begin position="1"/>
        <end position="22"/>
    </location>
</feature>
<keyword evidence="3 6" id="KW-1133">Transmembrane helix</keyword>